<keyword evidence="2" id="KW-1185">Reference proteome</keyword>
<dbReference type="Proteomes" id="UP001327560">
    <property type="component" value="Chromosome 9"/>
</dbReference>
<dbReference type="AlphaFoldDB" id="A0AAQ3L6V7"/>
<dbReference type="EMBL" id="CP136898">
    <property type="protein sequence ID" value="WOL19286.1"/>
    <property type="molecule type" value="Genomic_DNA"/>
</dbReference>
<gene>
    <name evidence="1" type="ORF">Cni_G28084</name>
</gene>
<reference evidence="1 2" key="1">
    <citation type="submission" date="2023-10" db="EMBL/GenBank/DDBJ databases">
        <title>Chromosome-scale genome assembly provides insights into flower coloration mechanisms of Canna indica.</title>
        <authorList>
            <person name="Li C."/>
        </authorList>
    </citation>
    <scope>NUCLEOTIDE SEQUENCE [LARGE SCALE GENOMIC DNA]</scope>
    <source>
        <tissue evidence="1">Flower</tissue>
    </source>
</reference>
<name>A0AAQ3L6V7_9LILI</name>
<accession>A0AAQ3L6V7</accession>
<protein>
    <submittedName>
        <fullName evidence="1">Uncharacterized protein</fullName>
    </submittedName>
</protein>
<sequence>MVLNEGWVNVLNKKWDKNTILEETIKIPPVKASGCNVEGDQYGGYVIAYEA</sequence>
<proteinExistence type="predicted"/>
<evidence type="ECO:0000313" key="2">
    <source>
        <dbReference type="Proteomes" id="UP001327560"/>
    </source>
</evidence>
<evidence type="ECO:0000313" key="1">
    <source>
        <dbReference type="EMBL" id="WOL19286.1"/>
    </source>
</evidence>
<organism evidence="1 2">
    <name type="scientific">Canna indica</name>
    <name type="common">Indian-shot</name>
    <dbReference type="NCBI Taxonomy" id="4628"/>
    <lineage>
        <taxon>Eukaryota</taxon>
        <taxon>Viridiplantae</taxon>
        <taxon>Streptophyta</taxon>
        <taxon>Embryophyta</taxon>
        <taxon>Tracheophyta</taxon>
        <taxon>Spermatophyta</taxon>
        <taxon>Magnoliopsida</taxon>
        <taxon>Liliopsida</taxon>
        <taxon>Zingiberales</taxon>
        <taxon>Cannaceae</taxon>
        <taxon>Canna</taxon>
    </lineage>
</organism>